<evidence type="ECO:0000313" key="3">
    <source>
        <dbReference type="EMBL" id="MCZ8534515.1"/>
    </source>
</evidence>
<evidence type="ECO:0000256" key="1">
    <source>
        <dbReference type="SAM" id="Phobius"/>
    </source>
</evidence>
<organism evidence="3 4">
    <name type="scientific">Psychrobacillus psychrodurans</name>
    <dbReference type="NCBI Taxonomy" id="126157"/>
    <lineage>
        <taxon>Bacteria</taxon>
        <taxon>Bacillati</taxon>
        <taxon>Bacillota</taxon>
        <taxon>Bacilli</taxon>
        <taxon>Bacillales</taxon>
        <taxon>Bacillaceae</taxon>
        <taxon>Psychrobacillus</taxon>
    </lineage>
</organism>
<feature type="transmembrane region" description="Helical" evidence="1">
    <location>
        <begin position="44"/>
        <end position="65"/>
    </location>
</feature>
<dbReference type="AlphaFoldDB" id="A0A9X3LAP1"/>
<evidence type="ECO:0000259" key="2">
    <source>
        <dbReference type="PROSITE" id="PS51186"/>
    </source>
</evidence>
<dbReference type="Proteomes" id="UP001152172">
    <property type="component" value="Unassembled WGS sequence"/>
</dbReference>
<keyword evidence="1" id="KW-1133">Transmembrane helix</keyword>
<keyword evidence="4" id="KW-1185">Reference proteome</keyword>
<dbReference type="Gene3D" id="3.40.630.30">
    <property type="match status" value="1"/>
</dbReference>
<dbReference type="PROSITE" id="PS51186">
    <property type="entry name" value="GNAT"/>
    <property type="match status" value="1"/>
</dbReference>
<dbReference type="CDD" id="cd04301">
    <property type="entry name" value="NAT_SF"/>
    <property type="match status" value="1"/>
</dbReference>
<dbReference type="InterPro" id="IPR051531">
    <property type="entry name" value="N-acetyltransferase"/>
</dbReference>
<dbReference type="RefSeq" id="WP_269922658.1">
    <property type="nucleotide sequence ID" value="NZ_JAMKBI010000011.1"/>
</dbReference>
<reference evidence="3" key="1">
    <citation type="submission" date="2022-05" db="EMBL/GenBank/DDBJ databases">
        <authorList>
            <person name="Colautti A."/>
            <person name="Iacumin L."/>
        </authorList>
    </citation>
    <scope>NUCLEOTIDE SEQUENCE</scope>
    <source>
        <strain evidence="3">DSM 30747</strain>
    </source>
</reference>
<comment type="caution">
    <text evidence="3">The sequence shown here is derived from an EMBL/GenBank/DDBJ whole genome shotgun (WGS) entry which is preliminary data.</text>
</comment>
<dbReference type="InterPro" id="IPR000182">
    <property type="entry name" value="GNAT_dom"/>
</dbReference>
<dbReference type="SUPFAM" id="SSF55729">
    <property type="entry name" value="Acyl-CoA N-acyltransferases (Nat)"/>
    <property type="match status" value="1"/>
</dbReference>
<evidence type="ECO:0000313" key="4">
    <source>
        <dbReference type="Proteomes" id="UP001152172"/>
    </source>
</evidence>
<accession>A0A9X3LAP1</accession>
<name>A0A9X3LAP1_9BACI</name>
<gene>
    <name evidence="3" type="ORF">M9R61_14485</name>
</gene>
<dbReference type="PANTHER" id="PTHR43792:SF9">
    <property type="entry name" value="RIBOSOMAL-PROTEIN-ALANINE ACETYLTRANSFERASE"/>
    <property type="match status" value="1"/>
</dbReference>
<protein>
    <submittedName>
        <fullName evidence="3">GNAT family N-acetyltransferase</fullName>
    </submittedName>
</protein>
<dbReference type="GO" id="GO:0005737">
    <property type="term" value="C:cytoplasm"/>
    <property type="evidence" value="ECO:0007669"/>
    <property type="project" value="TreeGrafter"/>
</dbReference>
<dbReference type="InterPro" id="IPR016181">
    <property type="entry name" value="Acyl_CoA_acyltransferase"/>
</dbReference>
<keyword evidence="1" id="KW-0812">Transmembrane</keyword>
<dbReference type="PANTHER" id="PTHR43792">
    <property type="entry name" value="GNAT FAMILY, PUTATIVE (AFU_ORTHOLOGUE AFUA_3G00765)-RELATED-RELATED"/>
    <property type="match status" value="1"/>
</dbReference>
<dbReference type="EMBL" id="JAMKBI010000011">
    <property type="protein sequence ID" value="MCZ8534515.1"/>
    <property type="molecule type" value="Genomic_DNA"/>
</dbReference>
<feature type="domain" description="N-acetyltransferase" evidence="2">
    <location>
        <begin position="80"/>
        <end position="236"/>
    </location>
</feature>
<dbReference type="GO" id="GO:0008999">
    <property type="term" value="F:protein-N-terminal-alanine acetyltransferase activity"/>
    <property type="evidence" value="ECO:0007669"/>
    <property type="project" value="TreeGrafter"/>
</dbReference>
<proteinExistence type="predicted"/>
<keyword evidence="1" id="KW-0472">Membrane</keyword>
<sequence length="256" mass="30056">MRKWILLFGGIAILVGNVWGIYSMYQPRVGPIGNGKIADQIWVIISISTLTGLFVIAQSVVFFLYDNHKKRFPRLETERFLLRPIEISDAKDVYHYFSQDEVTKYYDLNTFKDIREAKVLIENWQKRYHKKEGFRWGIATREDNKIIGSCGYHNWEKEHFKAEVGFEVTPEFWRKGVMTEVLEPVLRYGFEEMELNRIEALYDPENLASKKTLEKAGFVYEGVLRQSAFEKGYFCDAAICSLLKKENVPQHKLFNI</sequence>
<dbReference type="Pfam" id="PF13302">
    <property type="entry name" value="Acetyltransf_3"/>
    <property type="match status" value="1"/>
</dbReference>